<accession>A0A8S5MQ32</accession>
<protein>
    <submittedName>
        <fullName evidence="1">Uncharacterized protein</fullName>
    </submittedName>
</protein>
<name>A0A8S5MQ32_9CAUD</name>
<proteinExistence type="predicted"/>
<sequence length="88" mass="10160">MAAKIKFSSTASEDILFALADVIRTALGFSERNENMVRVEVNGESTDWIDYILVLDFPLTTAQEATIYFLMCNDKYRIQWSELHAEYK</sequence>
<evidence type="ECO:0000313" key="1">
    <source>
        <dbReference type="EMBL" id="DAD84433.1"/>
    </source>
</evidence>
<dbReference type="EMBL" id="BK014959">
    <property type="protein sequence ID" value="DAD84433.1"/>
    <property type="molecule type" value="Genomic_DNA"/>
</dbReference>
<reference evidence="1" key="1">
    <citation type="journal article" date="2021" name="Proc. Natl. Acad. Sci. U.S.A.">
        <title>A Catalog of Tens of Thousands of Viruses from Human Metagenomes Reveals Hidden Associations with Chronic Diseases.</title>
        <authorList>
            <person name="Tisza M.J."/>
            <person name="Buck C.B."/>
        </authorList>
    </citation>
    <scope>NUCLEOTIDE SEQUENCE</scope>
    <source>
        <strain evidence="1">CtUS21</strain>
    </source>
</reference>
<organism evidence="1">
    <name type="scientific">Podoviridae sp. ctUS21</name>
    <dbReference type="NCBI Taxonomy" id="2826557"/>
    <lineage>
        <taxon>Viruses</taxon>
        <taxon>Duplodnaviria</taxon>
        <taxon>Heunggongvirae</taxon>
        <taxon>Uroviricota</taxon>
        <taxon>Caudoviricetes</taxon>
    </lineage>
</organism>